<proteinExistence type="predicted"/>
<name>A0AA38X1V4_9EURO</name>
<dbReference type="EMBL" id="JAPDRK010000017">
    <property type="protein sequence ID" value="KAJ9605200.1"/>
    <property type="molecule type" value="Genomic_DNA"/>
</dbReference>
<feature type="compositionally biased region" description="Low complexity" evidence="1">
    <location>
        <begin position="430"/>
        <end position="443"/>
    </location>
</feature>
<dbReference type="AlphaFoldDB" id="A0AA38X1V4"/>
<feature type="compositionally biased region" description="Low complexity" evidence="1">
    <location>
        <begin position="15"/>
        <end position="29"/>
    </location>
</feature>
<feature type="region of interest" description="Disordered" evidence="1">
    <location>
        <begin position="280"/>
        <end position="377"/>
    </location>
</feature>
<organism evidence="2 3">
    <name type="scientific">Cladophialophora chaetospira</name>
    <dbReference type="NCBI Taxonomy" id="386627"/>
    <lineage>
        <taxon>Eukaryota</taxon>
        <taxon>Fungi</taxon>
        <taxon>Dikarya</taxon>
        <taxon>Ascomycota</taxon>
        <taxon>Pezizomycotina</taxon>
        <taxon>Eurotiomycetes</taxon>
        <taxon>Chaetothyriomycetidae</taxon>
        <taxon>Chaetothyriales</taxon>
        <taxon>Herpotrichiellaceae</taxon>
        <taxon>Cladophialophora</taxon>
    </lineage>
</organism>
<reference evidence="2" key="1">
    <citation type="submission" date="2022-10" db="EMBL/GenBank/DDBJ databases">
        <title>Culturing micro-colonial fungi from biological soil crusts in the Mojave desert and describing Neophaeococcomyces mojavensis, and introducing the new genera and species Taxawa tesnikishii.</title>
        <authorList>
            <person name="Kurbessoian T."/>
            <person name="Stajich J.E."/>
        </authorList>
    </citation>
    <scope>NUCLEOTIDE SEQUENCE</scope>
    <source>
        <strain evidence="2">TK_41</strain>
    </source>
</reference>
<evidence type="ECO:0000313" key="3">
    <source>
        <dbReference type="Proteomes" id="UP001172673"/>
    </source>
</evidence>
<feature type="compositionally biased region" description="Low complexity" evidence="1">
    <location>
        <begin position="37"/>
        <end position="47"/>
    </location>
</feature>
<protein>
    <submittedName>
        <fullName evidence="2">Uncharacterized protein</fullName>
    </submittedName>
</protein>
<sequence>MATTSHGFSRNTFTAPQASPRPRSANAPATLVQPRPSSQSSTHSASSFANPPRPGQYGTPPSVPQKRSFTEYQSASQPPERATSSAPPREDVEESSTLAEVMAFARATVAASKLQAPQTSSTSVAKPAATSAPKTAERPIPTNDPNLVAQMAARQREENARAKAARNAPSPVPYIAEEPPLRLGEAPSMTTHPNLIAQMVARKRAEAEMHGHRERWARRQQEHRMSSSPGAQLSHELNAQIPHNSVKQSQPRTISNPLPARSVPTIPLLKPTTPIVFNAQISTPQHPPSGVMTSRDAAPPMFNAQISTPQHPPPGAPDTRTTMPARDAAPQMSNAKPPGVHTPAAETISTPATEDSIRPASGNNNRRSSNDTDSLFGSPFSSPIVEFLEKATDNAGLREALEPNEVMSRSESTTAEPSSQPDKMGDTIISASAEAAAKSQAPSNIPPLFSDKPLTPQSQPHNSNSMPAQTPSTKAIQQSQPLPFYVDQPSQAQTQQTGGRPQLAPRPTPAPRPVPYYPHQAGMPGYYKVELNPNWAGGGSNFVATPASHPPPPGMFHPPQGGMGFQNYTIHPGNPYVVPRPALPPAPGPLQTYGAVAAAEAAARQQKQQAANAGYLTAADLVAGINLKFRHSTQSGFGVPKR</sequence>
<comment type="caution">
    <text evidence="2">The sequence shown here is derived from an EMBL/GenBank/DDBJ whole genome shotgun (WGS) entry which is preliminary data.</text>
</comment>
<feature type="compositionally biased region" description="Polar residues" evidence="1">
    <location>
        <begin position="488"/>
        <end position="499"/>
    </location>
</feature>
<feature type="compositionally biased region" description="Pro residues" evidence="1">
    <location>
        <begin position="504"/>
        <end position="513"/>
    </location>
</feature>
<feature type="region of interest" description="Disordered" evidence="1">
    <location>
        <begin position="1"/>
        <end position="188"/>
    </location>
</feature>
<feature type="compositionally biased region" description="Polar residues" evidence="1">
    <location>
        <begin position="1"/>
        <end position="14"/>
    </location>
</feature>
<evidence type="ECO:0000256" key="1">
    <source>
        <dbReference type="SAM" id="MobiDB-lite"/>
    </source>
</evidence>
<feature type="region of interest" description="Disordered" evidence="1">
    <location>
        <begin position="203"/>
        <end position="231"/>
    </location>
</feature>
<keyword evidence="3" id="KW-1185">Reference proteome</keyword>
<feature type="compositionally biased region" description="Polar residues" evidence="1">
    <location>
        <begin position="407"/>
        <end position="421"/>
    </location>
</feature>
<accession>A0AA38X1V4</accession>
<feature type="region of interest" description="Disordered" evidence="1">
    <location>
        <begin position="396"/>
        <end position="513"/>
    </location>
</feature>
<feature type="compositionally biased region" description="Polar residues" evidence="1">
    <location>
        <begin position="455"/>
        <end position="481"/>
    </location>
</feature>
<gene>
    <name evidence="2" type="ORF">H2200_010590</name>
</gene>
<dbReference type="Proteomes" id="UP001172673">
    <property type="component" value="Unassembled WGS sequence"/>
</dbReference>
<feature type="compositionally biased region" description="Low complexity" evidence="1">
    <location>
        <begin position="119"/>
        <end position="134"/>
    </location>
</feature>
<feature type="compositionally biased region" description="Polar residues" evidence="1">
    <location>
        <begin position="65"/>
        <end position="86"/>
    </location>
</feature>
<evidence type="ECO:0000313" key="2">
    <source>
        <dbReference type="EMBL" id="KAJ9605200.1"/>
    </source>
</evidence>